<dbReference type="PANTHER" id="PTHR40032:SF1">
    <property type="entry name" value="EXPORTED PROTEIN"/>
    <property type="match status" value="1"/>
</dbReference>
<dbReference type="Pfam" id="PF12671">
    <property type="entry name" value="Amidase_6"/>
    <property type="match status" value="1"/>
</dbReference>
<dbReference type="PANTHER" id="PTHR40032">
    <property type="entry name" value="EXPORTED PROTEIN-RELATED"/>
    <property type="match status" value="1"/>
</dbReference>
<sequence>MAIPASKPLVYDRNKAVSYANQYCSKPNPNYIEQKSVDCTNFASQVLYAGGIPMDNSWRPDKRAWVDVDYFYGYLISSKLAKECQLAELRPGDFIQYRSPNADKTNFHHTVIVVKGGQNPIVDSHSQNACNKSHSYFRGKDYFRSLCIIK</sequence>
<gene>
    <name evidence="2" type="ORF">GMARGA_LOCUS27189</name>
</gene>
<proteinExistence type="predicted"/>
<evidence type="ECO:0000259" key="1">
    <source>
        <dbReference type="Pfam" id="PF12671"/>
    </source>
</evidence>
<comment type="caution">
    <text evidence="2">The sequence shown here is derived from an EMBL/GenBank/DDBJ whole genome shotgun (WGS) entry which is preliminary data.</text>
</comment>
<accession>A0ABN7W6G4</accession>
<name>A0ABN7W6G4_GIGMA</name>
<dbReference type="Proteomes" id="UP000789901">
    <property type="component" value="Unassembled WGS sequence"/>
</dbReference>
<evidence type="ECO:0000313" key="3">
    <source>
        <dbReference type="Proteomes" id="UP000789901"/>
    </source>
</evidence>
<reference evidence="2 3" key="1">
    <citation type="submission" date="2021-06" db="EMBL/GenBank/DDBJ databases">
        <authorList>
            <person name="Kallberg Y."/>
            <person name="Tangrot J."/>
            <person name="Rosling A."/>
        </authorList>
    </citation>
    <scope>NUCLEOTIDE SEQUENCE [LARGE SCALE GENOMIC DNA]</scope>
    <source>
        <strain evidence="2 3">120-4 pot B 10/14</strain>
    </source>
</reference>
<protein>
    <submittedName>
        <fullName evidence="2">1021_t:CDS:1</fullName>
    </submittedName>
</protein>
<evidence type="ECO:0000313" key="2">
    <source>
        <dbReference type="EMBL" id="CAG8818977.1"/>
    </source>
</evidence>
<dbReference type="EMBL" id="CAJVQB010032905">
    <property type="protein sequence ID" value="CAG8818977.1"/>
    <property type="molecule type" value="Genomic_DNA"/>
</dbReference>
<dbReference type="Gene3D" id="3.90.1720.10">
    <property type="entry name" value="endopeptidase domain like (from Nostoc punctiforme)"/>
    <property type="match status" value="1"/>
</dbReference>
<feature type="domain" description="Putative amidase" evidence="1">
    <location>
        <begin position="11"/>
        <end position="137"/>
    </location>
</feature>
<organism evidence="2 3">
    <name type="scientific">Gigaspora margarita</name>
    <dbReference type="NCBI Taxonomy" id="4874"/>
    <lineage>
        <taxon>Eukaryota</taxon>
        <taxon>Fungi</taxon>
        <taxon>Fungi incertae sedis</taxon>
        <taxon>Mucoromycota</taxon>
        <taxon>Glomeromycotina</taxon>
        <taxon>Glomeromycetes</taxon>
        <taxon>Diversisporales</taxon>
        <taxon>Gigasporaceae</taxon>
        <taxon>Gigaspora</taxon>
    </lineage>
</organism>
<keyword evidence="3" id="KW-1185">Reference proteome</keyword>
<dbReference type="InterPro" id="IPR024301">
    <property type="entry name" value="Amidase_6"/>
</dbReference>